<dbReference type="EMBL" id="DXEQ01000002">
    <property type="protein sequence ID" value="HIX71388.1"/>
    <property type="molecule type" value="Genomic_DNA"/>
</dbReference>
<reference evidence="2" key="1">
    <citation type="journal article" date="2021" name="PeerJ">
        <title>Extensive microbial diversity within the chicken gut microbiome revealed by metagenomics and culture.</title>
        <authorList>
            <person name="Gilroy R."/>
            <person name="Ravi A."/>
            <person name="Getino M."/>
            <person name="Pursley I."/>
            <person name="Horton D.L."/>
            <person name="Alikhan N.F."/>
            <person name="Baker D."/>
            <person name="Gharbi K."/>
            <person name="Hall N."/>
            <person name="Watson M."/>
            <person name="Adriaenssens E.M."/>
            <person name="Foster-Nyarko E."/>
            <person name="Jarju S."/>
            <person name="Secka A."/>
            <person name="Antonio M."/>
            <person name="Oren A."/>
            <person name="Chaudhuri R.R."/>
            <person name="La Ragione R."/>
            <person name="Hildebrand F."/>
            <person name="Pallen M.J."/>
        </authorList>
    </citation>
    <scope>NUCLEOTIDE SEQUENCE</scope>
    <source>
        <strain evidence="2">ChiSxjej3B15-1167</strain>
    </source>
</reference>
<protein>
    <submittedName>
        <fullName evidence="2">DUF4860 domain-containing protein</fullName>
    </submittedName>
</protein>
<dbReference type="AlphaFoldDB" id="A0A9D1X249"/>
<feature type="transmembrane region" description="Helical" evidence="1">
    <location>
        <begin position="13"/>
        <end position="32"/>
    </location>
</feature>
<name>A0A9D1X249_9FIRM</name>
<evidence type="ECO:0000256" key="1">
    <source>
        <dbReference type="SAM" id="Phobius"/>
    </source>
</evidence>
<reference evidence="2" key="2">
    <citation type="submission" date="2021-04" db="EMBL/GenBank/DDBJ databases">
        <authorList>
            <person name="Gilroy R."/>
        </authorList>
    </citation>
    <scope>NUCLEOTIDE SEQUENCE</scope>
    <source>
        <strain evidence="2">ChiSxjej3B15-1167</strain>
    </source>
</reference>
<evidence type="ECO:0000313" key="3">
    <source>
        <dbReference type="Proteomes" id="UP000886805"/>
    </source>
</evidence>
<proteinExistence type="predicted"/>
<keyword evidence="1" id="KW-0812">Transmembrane</keyword>
<dbReference type="InterPro" id="IPR032340">
    <property type="entry name" value="DUF4860"/>
</dbReference>
<keyword evidence="1" id="KW-1133">Transmembrane helix</keyword>
<keyword evidence="1" id="KW-0472">Membrane</keyword>
<comment type="caution">
    <text evidence="2">The sequence shown here is derived from an EMBL/GenBank/DDBJ whole genome shotgun (WGS) entry which is preliminary data.</text>
</comment>
<dbReference type="Pfam" id="PF16152">
    <property type="entry name" value="DUF4860"/>
    <property type="match status" value="1"/>
</dbReference>
<gene>
    <name evidence="2" type="ORF">H9849_00050</name>
</gene>
<dbReference type="Proteomes" id="UP000886805">
    <property type="component" value="Unassembled WGS sequence"/>
</dbReference>
<organism evidence="2 3">
    <name type="scientific">Candidatus Anaerobutyricum stercoripullorum</name>
    <dbReference type="NCBI Taxonomy" id="2838456"/>
    <lineage>
        <taxon>Bacteria</taxon>
        <taxon>Bacillati</taxon>
        <taxon>Bacillota</taxon>
        <taxon>Clostridia</taxon>
        <taxon>Lachnospirales</taxon>
        <taxon>Lachnospiraceae</taxon>
        <taxon>Anaerobutyricum</taxon>
    </lineage>
</organism>
<evidence type="ECO:0000313" key="2">
    <source>
        <dbReference type="EMBL" id="HIX71388.1"/>
    </source>
</evidence>
<accession>A0A9D1X249</accession>
<sequence>MKKNGGSIHTIDILFPLLFILLFCFCALLVVLQGARIYEKTAAGLEENYTVRTAVSYLQEKVHECGDSSKITVQEMSGRQVLVIEADVNGESYASYIYQEDGYLKELFTKKETFSGLQGGQELVALDTFLVSRPEEDLLQFDLSADGQEETVFIRAAANGVAATAETAENGYESSGTSAGGMEE</sequence>